<dbReference type="Proteomes" id="UP001195483">
    <property type="component" value="Unassembled WGS sequence"/>
</dbReference>
<organism evidence="4 5">
    <name type="scientific">Potamilus streckersoni</name>
    <dbReference type="NCBI Taxonomy" id="2493646"/>
    <lineage>
        <taxon>Eukaryota</taxon>
        <taxon>Metazoa</taxon>
        <taxon>Spiralia</taxon>
        <taxon>Lophotrochozoa</taxon>
        <taxon>Mollusca</taxon>
        <taxon>Bivalvia</taxon>
        <taxon>Autobranchia</taxon>
        <taxon>Heteroconchia</taxon>
        <taxon>Palaeoheterodonta</taxon>
        <taxon>Unionida</taxon>
        <taxon>Unionoidea</taxon>
        <taxon>Unionidae</taxon>
        <taxon>Ambleminae</taxon>
        <taxon>Lampsilini</taxon>
        <taxon>Potamilus</taxon>
    </lineage>
</organism>
<dbReference type="Gene3D" id="3.40.50.150">
    <property type="entry name" value="Vaccinia Virus protein VP39"/>
    <property type="match status" value="1"/>
</dbReference>
<keyword evidence="2" id="KW-0808">Transferase</keyword>
<gene>
    <name evidence="4" type="ORF">CHS0354_000517</name>
</gene>
<evidence type="ECO:0008006" key="6">
    <source>
        <dbReference type="Google" id="ProtNLM"/>
    </source>
</evidence>
<dbReference type="SUPFAM" id="SSF53335">
    <property type="entry name" value="S-adenosyl-L-methionine-dependent methyltransferases"/>
    <property type="match status" value="1"/>
</dbReference>
<name>A0AAE0T7T5_9BIVA</name>
<evidence type="ECO:0000256" key="3">
    <source>
        <dbReference type="ARBA" id="ARBA00022691"/>
    </source>
</evidence>
<dbReference type="GO" id="GO:0032259">
    <property type="term" value="P:methylation"/>
    <property type="evidence" value="ECO:0007669"/>
    <property type="project" value="UniProtKB-KW"/>
</dbReference>
<dbReference type="GO" id="GO:1904047">
    <property type="term" value="F:S-adenosyl-L-methionine binding"/>
    <property type="evidence" value="ECO:0007669"/>
    <property type="project" value="TreeGrafter"/>
</dbReference>
<dbReference type="InterPro" id="IPR029063">
    <property type="entry name" value="SAM-dependent_MTases_sf"/>
</dbReference>
<dbReference type="GO" id="GO:0043565">
    <property type="term" value="F:sequence-specific DNA binding"/>
    <property type="evidence" value="ECO:0007669"/>
    <property type="project" value="TreeGrafter"/>
</dbReference>
<reference evidence="4" key="3">
    <citation type="submission" date="2023-05" db="EMBL/GenBank/DDBJ databases">
        <authorList>
            <person name="Smith C.H."/>
        </authorList>
    </citation>
    <scope>NUCLEOTIDE SEQUENCE</scope>
    <source>
        <strain evidence="4">CHS0354</strain>
        <tissue evidence="4">Mantle</tissue>
    </source>
</reference>
<keyword evidence="3" id="KW-0949">S-adenosyl-L-methionine</keyword>
<evidence type="ECO:0000313" key="5">
    <source>
        <dbReference type="Proteomes" id="UP001195483"/>
    </source>
</evidence>
<dbReference type="InterPro" id="IPR012327">
    <property type="entry name" value="MeTrfase_D12"/>
</dbReference>
<evidence type="ECO:0000313" key="4">
    <source>
        <dbReference type="EMBL" id="KAK3604855.1"/>
    </source>
</evidence>
<evidence type="ECO:0000256" key="1">
    <source>
        <dbReference type="ARBA" id="ARBA00022603"/>
    </source>
</evidence>
<dbReference type="AlphaFoldDB" id="A0AAE0T7T5"/>
<accession>A0AAE0T7T5</accession>
<dbReference type="PANTHER" id="PTHR30481">
    <property type="entry name" value="DNA ADENINE METHYLASE"/>
    <property type="match status" value="1"/>
</dbReference>
<evidence type="ECO:0000256" key="2">
    <source>
        <dbReference type="ARBA" id="ARBA00022679"/>
    </source>
</evidence>
<keyword evidence="5" id="KW-1185">Reference proteome</keyword>
<reference evidence="4" key="2">
    <citation type="journal article" date="2021" name="Genome Biol. Evol.">
        <title>Developing a high-quality reference genome for a parasitic bivalve with doubly uniparental inheritance (Bivalvia: Unionida).</title>
        <authorList>
            <person name="Smith C.H."/>
        </authorList>
    </citation>
    <scope>NUCLEOTIDE SEQUENCE</scope>
    <source>
        <strain evidence="4">CHS0354</strain>
        <tissue evidence="4">Mantle</tissue>
    </source>
</reference>
<dbReference type="GO" id="GO:0006298">
    <property type="term" value="P:mismatch repair"/>
    <property type="evidence" value="ECO:0007669"/>
    <property type="project" value="TreeGrafter"/>
</dbReference>
<dbReference type="Pfam" id="PF02086">
    <property type="entry name" value="MethyltransfD12"/>
    <property type="match status" value="1"/>
</dbReference>
<reference evidence="4" key="1">
    <citation type="journal article" date="2021" name="Genome Biol. Evol.">
        <title>A High-Quality Reference Genome for a Parasitic Bivalve with Doubly Uniparental Inheritance (Bivalvia: Unionida).</title>
        <authorList>
            <person name="Smith C.H."/>
        </authorList>
    </citation>
    <scope>NUCLEOTIDE SEQUENCE</scope>
    <source>
        <strain evidence="4">CHS0354</strain>
    </source>
</reference>
<protein>
    <recommendedName>
        <fullName evidence="6">DNA adenine methylase</fullName>
    </recommendedName>
</protein>
<dbReference type="PANTHER" id="PTHR30481:SF2">
    <property type="entry name" value="SITE-SPECIFIC DNA-METHYLTRANSFERASE (ADENINE-SPECIFIC)"/>
    <property type="match status" value="1"/>
</dbReference>
<keyword evidence="1" id="KW-0489">Methyltransferase</keyword>
<dbReference type="GO" id="GO:0009307">
    <property type="term" value="P:DNA restriction-modification system"/>
    <property type="evidence" value="ECO:0007669"/>
    <property type="project" value="InterPro"/>
</dbReference>
<dbReference type="EMBL" id="JAEAOA010000085">
    <property type="protein sequence ID" value="KAK3604855.1"/>
    <property type="molecule type" value="Genomic_DNA"/>
</dbReference>
<dbReference type="GO" id="GO:0009007">
    <property type="term" value="F:site-specific DNA-methyltransferase (adenine-specific) activity"/>
    <property type="evidence" value="ECO:0007669"/>
    <property type="project" value="UniProtKB-EC"/>
</dbReference>
<comment type="caution">
    <text evidence="4">The sequence shown here is derived from an EMBL/GenBank/DDBJ whole genome shotgun (WGS) entry which is preliminary data.</text>
</comment>
<sequence length="318" mass="36270">MNTQLHKIINKVKASYANIERATNIKLHNPSGLDSFKNKIGKDVSLFMAISRQKAQKARSREFVTQQPKESLSTFSKAKITISNYLGGQYFLAVDEIRVTQTKISLIESKHSKNMLLPSKNDIKDGLLKMILYCNLSDVSANKKKMKSESILSLTSSKLKGTSLSGGFSEHAFTGRFTESSIQRLNQFARVINGSKITNLDYEELIRREGKNVFIFLDPPYYSATKSALYGKNGNMHKSFDHVKFAENMKHCKHQWLITYDDSNYIRELFSFANIIPWELMYGMRNVTTGANQKGKELFISNYLSEIPKKKQQTLFGK</sequence>
<proteinExistence type="predicted"/>